<dbReference type="Proteomes" id="UP000721861">
    <property type="component" value="Unassembled WGS sequence"/>
</dbReference>
<evidence type="ECO:0000256" key="9">
    <source>
        <dbReference type="ARBA" id="ARBA00022764"/>
    </source>
</evidence>
<evidence type="ECO:0000256" key="2">
    <source>
        <dbReference type="ARBA" id="ARBA00001947"/>
    </source>
</evidence>
<comment type="caution">
    <text evidence="15">The sequence shown here is derived from an EMBL/GenBank/DDBJ whole genome shotgun (WGS) entry which is preliminary data.</text>
</comment>
<keyword evidence="7" id="KW-0479">Metal-binding</keyword>
<feature type="chain" id="PRO_5047251794" description="beta-lactamase" evidence="13">
    <location>
        <begin position="21"/>
        <end position="248"/>
    </location>
</feature>
<evidence type="ECO:0000256" key="8">
    <source>
        <dbReference type="ARBA" id="ARBA00022729"/>
    </source>
</evidence>
<dbReference type="Pfam" id="PF00753">
    <property type="entry name" value="Lactamase_B"/>
    <property type="match status" value="1"/>
</dbReference>
<dbReference type="PANTHER" id="PTHR42951:SF4">
    <property type="entry name" value="ACYL-COENZYME A THIOESTERASE MBLAC2"/>
    <property type="match status" value="1"/>
</dbReference>
<keyword evidence="11" id="KW-0862">Zinc</keyword>
<protein>
    <recommendedName>
        <fullName evidence="6">beta-lactamase</fullName>
        <ecNumber evidence="6">3.5.2.6</ecNumber>
    </recommendedName>
</protein>
<evidence type="ECO:0000256" key="4">
    <source>
        <dbReference type="ARBA" id="ARBA00005250"/>
    </source>
</evidence>
<dbReference type="NCBIfam" id="NF033088">
    <property type="entry name" value="bla_subclass_B1"/>
    <property type="match status" value="1"/>
</dbReference>
<evidence type="ECO:0000256" key="12">
    <source>
        <dbReference type="ARBA" id="ARBA00023251"/>
    </source>
</evidence>
<comment type="subcellular location">
    <subcellularLocation>
        <location evidence="3">Periplasm</location>
    </subcellularLocation>
</comment>
<evidence type="ECO:0000313" key="16">
    <source>
        <dbReference type="Proteomes" id="UP000721861"/>
    </source>
</evidence>
<dbReference type="SMART" id="SM00849">
    <property type="entry name" value="Lactamase_B"/>
    <property type="match status" value="1"/>
</dbReference>
<evidence type="ECO:0000256" key="11">
    <source>
        <dbReference type="ARBA" id="ARBA00022833"/>
    </source>
</evidence>
<comment type="similarity">
    <text evidence="4">Belongs to the metallo-beta-lactamase superfamily. Class-B beta-lactamase family.</text>
</comment>
<gene>
    <name evidence="15" type="primary">bla</name>
    <name evidence="15" type="ORF">KEM09_03145</name>
</gene>
<comment type="catalytic activity">
    <reaction evidence="1">
        <text>a beta-lactam + H2O = a substituted beta-amino acid</text>
        <dbReference type="Rhea" id="RHEA:20401"/>
        <dbReference type="ChEBI" id="CHEBI:15377"/>
        <dbReference type="ChEBI" id="CHEBI:35627"/>
        <dbReference type="ChEBI" id="CHEBI:140347"/>
        <dbReference type="EC" id="3.5.2.6"/>
    </reaction>
</comment>
<dbReference type="InterPro" id="IPR058199">
    <property type="entry name" value="BlaB//VIM/IMP-1"/>
</dbReference>
<keyword evidence="9" id="KW-0574">Periplasm</keyword>
<comment type="cofactor">
    <cofactor evidence="2">
        <name>Zn(2+)</name>
        <dbReference type="ChEBI" id="CHEBI:29105"/>
    </cofactor>
</comment>
<dbReference type="RefSeq" id="WP_212225380.1">
    <property type="nucleotide sequence ID" value="NZ_JAGUCN010000002.1"/>
</dbReference>
<keyword evidence="8 13" id="KW-0732">Signal</keyword>
<feature type="domain" description="Metallo-beta-lactamase" evidence="14">
    <location>
        <begin position="56"/>
        <end position="226"/>
    </location>
</feature>
<dbReference type="SUPFAM" id="SSF56281">
    <property type="entry name" value="Metallo-hydrolase/oxidoreductase"/>
    <property type="match status" value="1"/>
</dbReference>
<dbReference type="InterPro" id="IPR050855">
    <property type="entry name" value="NDM-1-like"/>
</dbReference>
<dbReference type="PANTHER" id="PTHR42951">
    <property type="entry name" value="METALLO-BETA-LACTAMASE DOMAIN-CONTAINING"/>
    <property type="match status" value="1"/>
</dbReference>
<dbReference type="InterPro" id="IPR001018">
    <property type="entry name" value="Beta-lactamase_class-B_CS"/>
</dbReference>
<evidence type="ECO:0000259" key="14">
    <source>
        <dbReference type="SMART" id="SM00849"/>
    </source>
</evidence>
<name>A0ABS5K642_9BACT</name>
<feature type="signal peptide" evidence="13">
    <location>
        <begin position="1"/>
        <end position="20"/>
    </location>
</feature>
<dbReference type="EC" id="3.5.2.6" evidence="6"/>
<organism evidence="15 16">
    <name type="scientific">Carboxylicivirga mesophila</name>
    <dbReference type="NCBI Taxonomy" id="1166478"/>
    <lineage>
        <taxon>Bacteria</taxon>
        <taxon>Pseudomonadati</taxon>
        <taxon>Bacteroidota</taxon>
        <taxon>Bacteroidia</taxon>
        <taxon>Marinilabiliales</taxon>
        <taxon>Marinilabiliaceae</taxon>
        <taxon>Carboxylicivirga</taxon>
    </lineage>
</organism>
<accession>A0ABS5K642</accession>
<keyword evidence="12" id="KW-0046">Antibiotic resistance</keyword>
<proteinExistence type="inferred from homology"/>
<evidence type="ECO:0000256" key="10">
    <source>
        <dbReference type="ARBA" id="ARBA00022801"/>
    </source>
</evidence>
<keyword evidence="10 15" id="KW-0378">Hydrolase</keyword>
<evidence type="ECO:0000256" key="13">
    <source>
        <dbReference type="SAM" id="SignalP"/>
    </source>
</evidence>
<evidence type="ECO:0000313" key="15">
    <source>
        <dbReference type="EMBL" id="MBS2210377.1"/>
    </source>
</evidence>
<evidence type="ECO:0000256" key="7">
    <source>
        <dbReference type="ARBA" id="ARBA00022723"/>
    </source>
</evidence>
<dbReference type="Gene3D" id="3.60.15.10">
    <property type="entry name" value="Ribonuclease Z/Hydroxyacylglutathione hydrolase-like"/>
    <property type="match status" value="1"/>
</dbReference>
<sequence>MMSRLVSASLLLLLFLPLRAQYPSMQINEDLELIHLQDSVFLHVSWVNSETYGRFSCNGMVIVRNSEAVLIDTPMSNEQTKQLCDYLVEHFKVTIRALIAGHYHDDCIGGLEYLHSIGARSLACQLTIDKCEEEGVAVPKIAFDKEYDCLFNNELIECRFFGAGHSFDNITVWLPQQKILFGGCLVKSAQSKGLGNLSDANIDEWDTTIEKIQYAYPDAKLIVPGHGKIGDAQLLSHTIELVKKQKKK</sequence>
<evidence type="ECO:0000256" key="5">
    <source>
        <dbReference type="ARBA" id="ARBA00011245"/>
    </source>
</evidence>
<evidence type="ECO:0000256" key="1">
    <source>
        <dbReference type="ARBA" id="ARBA00001526"/>
    </source>
</evidence>
<dbReference type="GO" id="GO:0008800">
    <property type="term" value="F:beta-lactamase activity"/>
    <property type="evidence" value="ECO:0007669"/>
    <property type="project" value="UniProtKB-EC"/>
</dbReference>
<reference evidence="15 16" key="1">
    <citation type="journal article" date="2014" name="Int. J. Syst. Evol. Microbiol.">
        <title>Carboxylicivirga gen. nov. in the family Marinilabiliaceae with two novel species, Carboxylicivirga mesophila sp. nov. and Carboxylicivirga taeanensis sp. nov., and reclassification of Cytophaga fermentans as Saccharicrinis fermentans gen. nov., comb. nov.</title>
        <authorList>
            <person name="Yang S.H."/>
            <person name="Seo H.S."/>
            <person name="Woo J.H."/>
            <person name="Oh H.M."/>
            <person name="Jang H."/>
            <person name="Lee J.H."/>
            <person name="Kim S.J."/>
            <person name="Kwon K.K."/>
        </authorList>
    </citation>
    <scope>NUCLEOTIDE SEQUENCE [LARGE SCALE GENOMIC DNA]</scope>
    <source>
        <strain evidence="15 16">JCM 18290</strain>
    </source>
</reference>
<keyword evidence="16" id="KW-1185">Reference proteome</keyword>
<dbReference type="EMBL" id="JAGUCN010000002">
    <property type="protein sequence ID" value="MBS2210377.1"/>
    <property type="molecule type" value="Genomic_DNA"/>
</dbReference>
<comment type="subunit">
    <text evidence="5">Monomer.</text>
</comment>
<dbReference type="InterPro" id="IPR036866">
    <property type="entry name" value="RibonucZ/Hydroxyglut_hydro"/>
</dbReference>
<evidence type="ECO:0000256" key="6">
    <source>
        <dbReference type="ARBA" id="ARBA00012865"/>
    </source>
</evidence>
<dbReference type="InterPro" id="IPR001279">
    <property type="entry name" value="Metallo-B-lactamas"/>
</dbReference>
<evidence type="ECO:0000256" key="3">
    <source>
        <dbReference type="ARBA" id="ARBA00004418"/>
    </source>
</evidence>
<dbReference type="PROSITE" id="PS00744">
    <property type="entry name" value="BETA_LACTAMASE_B_2"/>
    <property type="match status" value="1"/>
</dbReference>